<dbReference type="Pfam" id="PF00015">
    <property type="entry name" value="MCPsignal"/>
    <property type="match status" value="1"/>
</dbReference>
<evidence type="ECO:0000256" key="1">
    <source>
        <dbReference type="ARBA" id="ARBA00023224"/>
    </source>
</evidence>
<dbReference type="Proteomes" id="UP000002698">
    <property type="component" value="Chromosome"/>
</dbReference>
<feature type="coiled-coil region" evidence="4">
    <location>
        <begin position="205"/>
        <end position="232"/>
    </location>
</feature>
<dbReference type="SUPFAM" id="SSF158472">
    <property type="entry name" value="HAMP domain-like"/>
    <property type="match status" value="1"/>
</dbReference>
<dbReference type="AlphaFoldDB" id="A0A1U7EVC5"/>
<dbReference type="EMBL" id="CR936257">
    <property type="protein sequence ID" value="CAI48969.1"/>
    <property type="molecule type" value="Genomic_DNA"/>
</dbReference>
<dbReference type="InterPro" id="IPR003660">
    <property type="entry name" value="HAMP_dom"/>
</dbReference>
<keyword evidence="10" id="KW-1185">Reference proteome</keyword>
<dbReference type="EnsemblBacteria" id="CAI48969">
    <property type="protein sequence ID" value="CAI48969"/>
    <property type="gene ID" value="NP_1756A"/>
</dbReference>
<keyword evidence="6" id="KW-0812">Transmembrane</keyword>
<dbReference type="GO" id="GO:0006935">
    <property type="term" value="P:chemotaxis"/>
    <property type="evidence" value="ECO:0007669"/>
    <property type="project" value="InterPro"/>
</dbReference>
<dbReference type="PANTHER" id="PTHR32089">
    <property type="entry name" value="METHYL-ACCEPTING CHEMOTAXIS PROTEIN MCPB"/>
    <property type="match status" value="1"/>
</dbReference>
<evidence type="ECO:0000259" key="7">
    <source>
        <dbReference type="PROSITE" id="PS50111"/>
    </source>
</evidence>
<keyword evidence="1 3" id="KW-0807">Transducer</keyword>
<evidence type="ECO:0000256" key="3">
    <source>
        <dbReference type="PROSITE-ProRule" id="PRU00284"/>
    </source>
</evidence>
<evidence type="ECO:0000256" key="5">
    <source>
        <dbReference type="SAM" id="MobiDB-lite"/>
    </source>
</evidence>
<reference evidence="9 10" key="1">
    <citation type="journal article" date="2005" name="Genome Res.">
        <title>Living with two extremes: conclusions from the genome sequence of Natronomonas pharaonis.</title>
        <authorList>
            <person name="Falb M."/>
            <person name="Pfeiffer F."/>
            <person name="Palm P."/>
            <person name="Rodewald K."/>
            <person name="Hickmann V."/>
            <person name="Tittor J."/>
            <person name="Oesterhelt D."/>
        </authorList>
    </citation>
    <scope>NUCLEOTIDE SEQUENCE [LARGE SCALE GENOMIC DNA]</scope>
    <source>
        <strain evidence="10">ATCC 35678 / DSM 2160 / CIP 103997 / JCM 8858 / NBRC 14720 / NCIMB 2260 / Gabara</strain>
    </source>
</reference>
<dbReference type="SUPFAM" id="SSF58104">
    <property type="entry name" value="Methyl-accepting chemotaxis protein (MCP) signaling domain"/>
    <property type="match status" value="1"/>
</dbReference>
<feature type="region of interest" description="Disordered" evidence="5">
    <location>
        <begin position="520"/>
        <end position="543"/>
    </location>
</feature>
<accession>A0A1U7EVC5</accession>
<keyword evidence="4" id="KW-0175">Coiled coil</keyword>
<evidence type="ECO:0000256" key="4">
    <source>
        <dbReference type="SAM" id="Coils"/>
    </source>
</evidence>
<feature type="coiled-coil region" evidence="4">
    <location>
        <begin position="131"/>
        <end position="179"/>
    </location>
</feature>
<dbReference type="CDD" id="cd06225">
    <property type="entry name" value="HAMP"/>
    <property type="match status" value="2"/>
</dbReference>
<evidence type="ECO:0000313" key="10">
    <source>
        <dbReference type="Proteomes" id="UP000002698"/>
    </source>
</evidence>
<dbReference type="OrthoDB" id="8523at2157"/>
<dbReference type="Gene3D" id="6.10.250.1910">
    <property type="match status" value="1"/>
</dbReference>
<gene>
    <name evidence="9" type="primary">htr22</name>
    <name evidence="9" type="ordered locus">NP_1756A</name>
</gene>
<proteinExistence type="inferred from homology"/>
<feature type="transmembrane region" description="Helical" evidence="6">
    <location>
        <begin position="29"/>
        <end position="52"/>
    </location>
</feature>
<dbReference type="PROSITE" id="PS50111">
    <property type="entry name" value="CHEMOTAXIS_TRANSDUC_2"/>
    <property type="match status" value="1"/>
</dbReference>
<dbReference type="STRING" id="348780.NP_1756A"/>
<dbReference type="GO" id="GO:0016020">
    <property type="term" value="C:membrane"/>
    <property type="evidence" value="ECO:0007669"/>
    <property type="project" value="InterPro"/>
</dbReference>
<name>A0A1U7EVC5_NATPD</name>
<dbReference type="RefSeq" id="WP_011322602.1">
    <property type="nucleotide sequence ID" value="NC_007426.1"/>
</dbReference>
<evidence type="ECO:0000256" key="2">
    <source>
        <dbReference type="ARBA" id="ARBA00029447"/>
    </source>
</evidence>
<keyword evidence="6" id="KW-1133">Transmembrane helix</keyword>
<feature type="transmembrane region" description="Helical" evidence="6">
    <location>
        <begin position="64"/>
        <end position="89"/>
    </location>
</feature>
<dbReference type="GeneID" id="3702837"/>
<evidence type="ECO:0000256" key="6">
    <source>
        <dbReference type="SAM" id="Phobius"/>
    </source>
</evidence>
<dbReference type="PANTHER" id="PTHR32089:SF112">
    <property type="entry name" value="LYSOZYME-LIKE PROTEIN-RELATED"/>
    <property type="match status" value="1"/>
</dbReference>
<keyword evidence="6" id="KW-0472">Membrane</keyword>
<dbReference type="HOGENOM" id="CLU_000445_107_18_2"/>
<feature type="domain" description="HAMP" evidence="8">
    <location>
        <begin position="87"/>
        <end position="139"/>
    </location>
</feature>
<dbReference type="SMART" id="SM00283">
    <property type="entry name" value="MA"/>
    <property type="match status" value="1"/>
</dbReference>
<dbReference type="InterPro" id="IPR004090">
    <property type="entry name" value="Chemotax_Me-accpt_rcpt"/>
</dbReference>
<sequence length="543" mass="56615">MRLGRNSQQVSSGLPAGLGRIGQQYSLKITGFLAAIFVLTLLFAAAAARHVATGAAGTAVDRAVAGFAGLMLVLFVNLGLVAIVMGGNVSLSLQRLSRKAERIGDGEFDVDIRTPRNDEISDLYGSIRTMRDSLETTLSDLEATREEMAAERERATEAKRRAEAQNEELLETAAQFSAAMSACAAGDLSQRLDADTDDEAIRNIVDSFNDMLDELEAAVAGAQESARRIDRLSADLDGSGDDLQTGSADVVAAVDTIADGAARQTDELQEAAAEISQLSATTEEVASTTDTIAERSAAVAERAAEGSNAAAGTAERMEDTVAKTETVVETVDDLVAEADEIEAIIETIEDIVDQITVLALNANIEAARSDAGGEGFAVVADEVKALSEETMAAVDDIEATLESIQRMADRTADDIAGVDQSVRTAATDAAEVRNHLETISADIEDVDASIQQIADTADTQAQTAQELSEIVDSVADISAETTDEANSAAATADEMAAATETVAETAADLDAEAAELSNAMAAFDAETKPTPQTTAEPEPGVSD</sequence>
<dbReference type="KEGG" id="nph:NP_1756A"/>
<comment type="similarity">
    <text evidence="2">Belongs to the methyl-accepting chemotaxis (MCP) protein family.</text>
</comment>
<protein>
    <submittedName>
        <fullName evidence="9">Transducer protein Htr22</fullName>
    </submittedName>
</protein>
<dbReference type="eggNOG" id="arCOG02320">
    <property type="taxonomic scope" value="Archaea"/>
</dbReference>
<feature type="domain" description="HAMP" evidence="8">
    <location>
        <begin position="175"/>
        <end position="220"/>
    </location>
</feature>
<dbReference type="Pfam" id="PF00672">
    <property type="entry name" value="HAMP"/>
    <property type="match status" value="2"/>
</dbReference>
<dbReference type="PROSITE" id="PS50885">
    <property type="entry name" value="HAMP"/>
    <property type="match status" value="2"/>
</dbReference>
<dbReference type="PRINTS" id="PR00260">
    <property type="entry name" value="CHEMTRNSDUCR"/>
</dbReference>
<evidence type="ECO:0000313" key="9">
    <source>
        <dbReference type="EMBL" id="CAI48969.1"/>
    </source>
</evidence>
<organism evidence="9 10">
    <name type="scientific">Natronomonas pharaonis (strain ATCC 35678 / DSM 2160 / CIP 103997 / JCM 8858 / NBRC 14720 / NCIMB 2260 / Gabara)</name>
    <name type="common">Halobacterium pharaonis</name>
    <dbReference type="NCBI Taxonomy" id="348780"/>
    <lineage>
        <taxon>Archaea</taxon>
        <taxon>Methanobacteriati</taxon>
        <taxon>Methanobacteriota</taxon>
        <taxon>Stenosarchaea group</taxon>
        <taxon>Halobacteria</taxon>
        <taxon>Halobacteriales</taxon>
        <taxon>Natronomonadaceae</taxon>
        <taxon>Natronomonas</taxon>
    </lineage>
</organism>
<evidence type="ECO:0000259" key="8">
    <source>
        <dbReference type="PROSITE" id="PS50885"/>
    </source>
</evidence>
<dbReference type="GO" id="GO:0004888">
    <property type="term" value="F:transmembrane signaling receptor activity"/>
    <property type="evidence" value="ECO:0007669"/>
    <property type="project" value="InterPro"/>
</dbReference>
<dbReference type="SMART" id="SM00304">
    <property type="entry name" value="HAMP"/>
    <property type="match status" value="2"/>
</dbReference>
<dbReference type="InterPro" id="IPR004089">
    <property type="entry name" value="MCPsignal_dom"/>
</dbReference>
<dbReference type="GO" id="GO:0007165">
    <property type="term" value="P:signal transduction"/>
    <property type="evidence" value="ECO:0007669"/>
    <property type="project" value="UniProtKB-KW"/>
</dbReference>
<dbReference type="Gene3D" id="1.10.287.950">
    <property type="entry name" value="Methyl-accepting chemotaxis protein"/>
    <property type="match status" value="1"/>
</dbReference>
<feature type="domain" description="Methyl-accepting transducer" evidence="7">
    <location>
        <begin position="239"/>
        <end position="475"/>
    </location>
</feature>